<dbReference type="FunFam" id="2.20.100.10:FF:000005">
    <property type="entry name" value="ADAM metallopeptidase with thrombospondin type 1 motif 9"/>
    <property type="match status" value="2"/>
</dbReference>
<feature type="region of interest" description="Disordered" evidence="6">
    <location>
        <begin position="652"/>
        <end position="792"/>
    </location>
</feature>
<dbReference type="PROSITE" id="PS50900">
    <property type="entry name" value="PLAC"/>
    <property type="match status" value="1"/>
</dbReference>
<feature type="compositionally biased region" description="Low complexity" evidence="6">
    <location>
        <begin position="687"/>
        <end position="696"/>
    </location>
</feature>
<dbReference type="Pfam" id="PF19236">
    <property type="entry name" value="ADAMTS_CR_3"/>
    <property type="match status" value="1"/>
</dbReference>
<protein>
    <recommendedName>
        <fullName evidence="7">PLAC domain-containing protein</fullName>
    </recommendedName>
</protein>
<feature type="region of interest" description="Disordered" evidence="6">
    <location>
        <begin position="806"/>
        <end position="842"/>
    </location>
</feature>
<proteinExistence type="predicted"/>
<dbReference type="OrthoDB" id="5781878at2759"/>
<sequence length="1600" mass="179373">PCRRDQDSSRQTYCSLYNSRKFSGRQYVWEPFIHPTDSCKLSCRARGEHFYANLPDKADNGTPCKLQSVGDAVCINGVSSGASPVGCDGIVESTAAIDLCGVCKGDDSSCQTISGIFTSTHLKPGVNYVISIPRGSTSINITELRTSKNFLILQTVDGRYIINNETGASSATTVEAAGTIFKHEAKDSPRRKESITAPGPTNITIVLKILIKGRNPGIMYSFSVPRDVGLAVIQQIRQRSWPIEIPPETDKDLSVPDSRSPDGNSSQINHASKHSFVDWPLPPFMTRPTRTHYVDKRERGRKYDPNAEPKKMSLTSQNEVSVQNLYDLSSTTRSMSIVRTESAAFSRDEVNFNSGDTGRKASCLPVTINTTSIRTDKVSKVKNILLNERHSLPLENILNITKQLYEQVDDNVSLLHVSKSNNLKGPSLGHGEVSMSDLILNKEHSEKENADRAPSDNEDQNSNYHTTLSNMIQQTVDNILEDHQATFVNNGFTPLENDISEMNVQSESISSNNLEGSNNKGNWSLVGDYYDKNTSASKKFNASKNAFNFNEHGKAYSTHMSGNENQAITHANKLNVSESTSELNIPKHYGVFTFDKYNSSLVNNIDGDVDKKKATKTHSQHVFAADNSRYTVPRYSQSFTFPHRYADHVTGRSRPTVKHHRNHHSHNTHSLDISSRTSLGNVHHNDNQSSQSSNNNFDHEHNQSRQSSDSNFDHEDNQSRQSSNNTFDREDNHVRESSNSSFDREDNQSMQSSNSNFDHEDNQSRQNSDSNFDHEDNQSRHSSNSNFDLERDQSRQISNNNFAYADNLSRESSRQNFDHKDTFSKTSSISNVDQGEKHTRKSSINAVDYVDTISSQPTVLLSSDNDVTTISSTLLYNYRTMQYSVSKTEQGIEKIIKDMRQPSHSPVIEHRKRRLKEQRRLYNEKIKEIQDRIRQKQAERAVSWRRGPIVGDTKVNNDTISLGISLHRNTELSLKTSETDKDTSLMLSLDNSPSLIHSKTNPPNLETADTEYGKHEYFQMPKKASSELSPTQTELVSLQSETRDFVLSEDRYRSTTDIQKDTMLRRQFVQHEHTHFGNRRNLYEDSTVDFNVHARSYDIFTSSRSPRNESIIVNSPLKDSPNTLNEERKQYSSSHAFIGVDELSRHENVIDPPSPRADTLQQISITFPNTPPMTPHSSNELVLERFVGAYQVKDVDISRETSLKTHSLVYEWRVSGLTQCTHSCGGGIQQTVVVCVDTITQAVVTDENCRHFLRPKLLAVPCHTRPCSAEWVAGPWSPCSVSCGTGEQSRIVACQARVSPTLNMTMPGSSCEGQGNIPDLQTCSNGPCSSWQVGAWSNCSTWCGDGHKSRSISCVDANGHILSDHVCTEIKPHSQEPCSLGECGQGWFFTEWSQECSSECGAGVVKRQVFCANKLGTAVPEKRCEITQRPPAFQICRASKLCGALWYTGHWSQCDVTCGPGSRRRRVVCVEELSPSVFAVVEEGNCTDVNKPAETEPCQLSPCASVWYMTSWSRCSKTCGTGSRTREVRCLDPDQNDADDCPLEARPRTRESCNTHSCPDSNKIPDCTDGFNQCTVVKRARLCRYNYYRRMCCKSCAEFM</sequence>
<keyword evidence="2" id="KW-0964">Secreted</keyword>
<dbReference type="InterPro" id="IPR000884">
    <property type="entry name" value="TSP1_rpt"/>
</dbReference>
<organism evidence="8 9">
    <name type="scientific">Candidula unifasciata</name>
    <dbReference type="NCBI Taxonomy" id="100452"/>
    <lineage>
        <taxon>Eukaryota</taxon>
        <taxon>Metazoa</taxon>
        <taxon>Spiralia</taxon>
        <taxon>Lophotrochozoa</taxon>
        <taxon>Mollusca</taxon>
        <taxon>Gastropoda</taxon>
        <taxon>Heterobranchia</taxon>
        <taxon>Euthyneura</taxon>
        <taxon>Panpulmonata</taxon>
        <taxon>Eupulmonata</taxon>
        <taxon>Stylommatophora</taxon>
        <taxon>Helicina</taxon>
        <taxon>Helicoidea</taxon>
        <taxon>Geomitridae</taxon>
        <taxon>Candidula</taxon>
    </lineage>
</organism>
<accession>A0A8S3YKL5</accession>
<dbReference type="Pfam" id="PF08686">
    <property type="entry name" value="PLAC"/>
    <property type="match status" value="1"/>
</dbReference>
<dbReference type="InterPro" id="IPR045371">
    <property type="entry name" value="ADAMTS_CR_3"/>
</dbReference>
<evidence type="ECO:0000256" key="2">
    <source>
        <dbReference type="ARBA" id="ARBA00022525"/>
    </source>
</evidence>
<dbReference type="GO" id="GO:0005576">
    <property type="term" value="C:extracellular region"/>
    <property type="evidence" value="ECO:0007669"/>
    <property type="project" value="UniProtKB-SubCell"/>
</dbReference>
<dbReference type="Gene3D" id="2.20.100.10">
    <property type="entry name" value="Thrombospondin type-1 (TSP1) repeat"/>
    <property type="match status" value="5"/>
</dbReference>
<feature type="non-terminal residue" evidence="8">
    <location>
        <position position="1"/>
    </location>
</feature>
<dbReference type="SUPFAM" id="SSF82895">
    <property type="entry name" value="TSP-1 type 1 repeat"/>
    <property type="match status" value="6"/>
</dbReference>
<feature type="compositionally biased region" description="Basic and acidic residues" evidence="6">
    <location>
        <begin position="445"/>
        <end position="455"/>
    </location>
</feature>
<dbReference type="SMART" id="SM00209">
    <property type="entry name" value="TSP1"/>
    <property type="match status" value="6"/>
</dbReference>
<dbReference type="PANTHER" id="PTHR13723">
    <property type="entry name" value="ADAMTS A DISINTEGRIN AND METALLOPROTEASE WITH THROMBOSPONDIN MOTIFS PROTEASE"/>
    <property type="match status" value="1"/>
</dbReference>
<keyword evidence="5" id="KW-0175">Coiled coil</keyword>
<dbReference type="InterPro" id="IPR050439">
    <property type="entry name" value="ADAMTS_ADAMTS-like"/>
</dbReference>
<evidence type="ECO:0000256" key="5">
    <source>
        <dbReference type="SAM" id="Coils"/>
    </source>
</evidence>
<name>A0A8S3YKL5_9EUPU</name>
<dbReference type="Proteomes" id="UP000678393">
    <property type="component" value="Unassembled WGS sequence"/>
</dbReference>
<feature type="compositionally biased region" description="Polar residues" evidence="6">
    <location>
        <begin position="671"/>
        <end position="680"/>
    </location>
</feature>
<reference evidence="8" key="1">
    <citation type="submission" date="2021-04" db="EMBL/GenBank/DDBJ databases">
        <authorList>
            <consortium name="Molecular Ecology Group"/>
        </authorList>
    </citation>
    <scope>NUCLEOTIDE SEQUENCE</scope>
</reference>
<keyword evidence="9" id="KW-1185">Reference proteome</keyword>
<feature type="compositionally biased region" description="Basic residues" evidence="6">
    <location>
        <begin position="655"/>
        <end position="667"/>
    </location>
</feature>
<feature type="region of interest" description="Disordered" evidence="6">
    <location>
        <begin position="290"/>
        <end position="316"/>
    </location>
</feature>
<feature type="domain" description="PLAC" evidence="7">
    <location>
        <begin position="1554"/>
        <end position="1600"/>
    </location>
</feature>
<feature type="region of interest" description="Disordered" evidence="6">
    <location>
        <begin position="445"/>
        <end position="464"/>
    </location>
</feature>
<feature type="compositionally biased region" description="Polar residues" evidence="6">
    <location>
        <begin position="824"/>
        <end position="833"/>
    </location>
</feature>
<evidence type="ECO:0000256" key="1">
    <source>
        <dbReference type="ARBA" id="ARBA00004613"/>
    </source>
</evidence>
<gene>
    <name evidence="8" type="ORF">CUNI_LOCUS2516</name>
</gene>
<feature type="compositionally biased region" description="Polar residues" evidence="6">
    <location>
        <begin position="261"/>
        <end position="270"/>
    </location>
</feature>
<feature type="compositionally biased region" description="Basic and acidic residues" evidence="6">
    <location>
        <begin position="727"/>
        <end position="747"/>
    </location>
</feature>
<dbReference type="InterPro" id="IPR036383">
    <property type="entry name" value="TSP1_rpt_sf"/>
</dbReference>
<dbReference type="InterPro" id="IPR010909">
    <property type="entry name" value="PLAC"/>
</dbReference>
<dbReference type="Gene3D" id="2.60.120.830">
    <property type="match status" value="1"/>
</dbReference>
<evidence type="ECO:0000256" key="4">
    <source>
        <dbReference type="ARBA" id="ARBA00022737"/>
    </source>
</evidence>
<comment type="caution">
    <text evidence="8">The sequence shown here is derived from an EMBL/GenBank/DDBJ whole genome shotgun (WGS) entry which is preliminary data.</text>
</comment>
<dbReference type="InterPro" id="IPR010294">
    <property type="entry name" value="ADAMTS_spacer1"/>
</dbReference>
<dbReference type="PANTHER" id="PTHR13723:SF316">
    <property type="entry name" value="LONELY HEART, ISOFORM A"/>
    <property type="match status" value="1"/>
</dbReference>
<dbReference type="EMBL" id="CAJHNH020000328">
    <property type="protein sequence ID" value="CAG5116958.1"/>
    <property type="molecule type" value="Genomic_DNA"/>
</dbReference>
<evidence type="ECO:0000259" key="7">
    <source>
        <dbReference type="PROSITE" id="PS50900"/>
    </source>
</evidence>
<evidence type="ECO:0000256" key="6">
    <source>
        <dbReference type="SAM" id="MobiDB-lite"/>
    </source>
</evidence>
<feature type="compositionally biased region" description="Basic and acidic residues" evidence="6">
    <location>
        <begin position="808"/>
        <end position="823"/>
    </location>
</feature>
<keyword evidence="4" id="KW-0677">Repeat</keyword>
<dbReference type="Pfam" id="PF05986">
    <property type="entry name" value="ADAMTS_spacer1"/>
    <property type="match status" value="1"/>
</dbReference>
<feature type="compositionally biased region" description="Basic and acidic residues" evidence="6">
    <location>
        <begin position="292"/>
        <end position="311"/>
    </location>
</feature>
<feature type="coiled-coil region" evidence="5">
    <location>
        <begin position="912"/>
        <end position="939"/>
    </location>
</feature>
<feature type="region of interest" description="Disordered" evidence="6">
    <location>
        <begin position="243"/>
        <end position="272"/>
    </location>
</feature>
<keyword evidence="3" id="KW-0732">Signal</keyword>
<evidence type="ECO:0000256" key="3">
    <source>
        <dbReference type="ARBA" id="ARBA00022729"/>
    </source>
</evidence>
<dbReference type="Pfam" id="PF19030">
    <property type="entry name" value="TSP1_ADAMTS"/>
    <property type="match status" value="6"/>
</dbReference>
<comment type="subcellular location">
    <subcellularLocation>
        <location evidence="1">Secreted</location>
    </subcellularLocation>
</comment>
<dbReference type="PROSITE" id="PS50092">
    <property type="entry name" value="TSP1"/>
    <property type="match status" value="4"/>
</dbReference>
<evidence type="ECO:0000313" key="9">
    <source>
        <dbReference type="Proteomes" id="UP000678393"/>
    </source>
</evidence>
<evidence type="ECO:0000313" key="8">
    <source>
        <dbReference type="EMBL" id="CAG5116958.1"/>
    </source>
</evidence>